<dbReference type="InterPro" id="IPR057666">
    <property type="entry name" value="DrpA_SLOG"/>
</dbReference>
<evidence type="ECO:0000313" key="3">
    <source>
        <dbReference type="EMBL" id="GIG53252.1"/>
    </source>
</evidence>
<proteinExistence type="inferred from homology"/>
<dbReference type="PANTHER" id="PTHR43022:SF1">
    <property type="entry name" value="PROTEIN SMF"/>
    <property type="match status" value="1"/>
</dbReference>
<comment type="caution">
    <text evidence="3">The sequence shown here is derived from an EMBL/GenBank/DDBJ whole genome shotgun (WGS) entry which is preliminary data.</text>
</comment>
<evidence type="ECO:0000313" key="4">
    <source>
        <dbReference type="Proteomes" id="UP000652354"/>
    </source>
</evidence>
<evidence type="ECO:0000256" key="1">
    <source>
        <dbReference type="ARBA" id="ARBA00006525"/>
    </source>
</evidence>
<dbReference type="Gene3D" id="3.40.50.450">
    <property type="match status" value="1"/>
</dbReference>
<dbReference type="Proteomes" id="UP000652354">
    <property type="component" value="Unassembled WGS sequence"/>
</dbReference>
<dbReference type="EMBL" id="BONR01000001">
    <property type="protein sequence ID" value="GIG53252.1"/>
    <property type="molecule type" value="Genomic_DNA"/>
</dbReference>
<dbReference type="PANTHER" id="PTHR43022">
    <property type="entry name" value="PROTEIN SMF"/>
    <property type="match status" value="1"/>
</dbReference>
<name>A0A919Q0X5_9MICO</name>
<dbReference type="GO" id="GO:0009294">
    <property type="term" value="P:DNA-mediated transformation"/>
    <property type="evidence" value="ECO:0007669"/>
    <property type="project" value="InterPro"/>
</dbReference>
<keyword evidence="4" id="KW-1185">Reference proteome</keyword>
<organism evidence="3 4">
    <name type="scientific">Demequina activiva</name>
    <dbReference type="NCBI Taxonomy" id="1582364"/>
    <lineage>
        <taxon>Bacteria</taxon>
        <taxon>Bacillati</taxon>
        <taxon>Actinomycetota</taxon>
        <taxon>Actinomycetes</taxon>
        <taxon>Micrococcales</taxon>
        <taxon>Demequinaceae</taxon>
        <taxon>Demequina</taxon>
    </lineage>
</organism>
<gene>
    <name evidence="3" type="ORF">Dac01nite_00040</name>
</gene>
<dbReference type="RefSeq" id="WP_203652738.1">
    <property type="nucleotide sequence ID" value="NZ_BONR01000001.1"/>
</dbReference>
<accession>A0A919Q0X5</accession>
<reference evidence="3" key="1">
    <citation type="submission" date="2021-01" db="EMBL/GenBank/DDBJ databases">
        <title>Whole genome shotgun sequence of Demequina activiva NBRC 110675.</title>
        <authorList>
            <person name="Komaki H."/>
            <person name="Tamura T."/>
        </authorList>
    </citation>
    <scope>NUCLEOTIDE SEQUENCE</scope>
    <source>
        <strain evidence="3">NBRC 110675</strain>
    </source>
</reference>
<feature type="domain" description="Smf/DprA SLOG" evidence="2">
    <location>
        <begin position="105"/>
        <end position="314"/>
    </location>
</feature>
<protein>
    <submittedName>
        <fullName evidence="3">DNA processing protein DprA</fullName>
    </submittedName>
</protein>
<dbReference type="Pfam" id="PF02481">
    <property type="entry name" value="DNA_processg_A"/>
    <property type="match status" value="1"/>
</dbReference>
<dbReference type="SUPFAM" id="SSF102405">
    <property type="entry name" value="MCP/YpsA-like"/>
    <property type="match status" value="1"/>
</dbReference>
<comment type="similarity">
    <text evidence="1">Belongs to the DprA/Smf family.</text>
</comment>
<dbReference type="NCBIfam" id="TIGR00732">
    <property type="entry name" value="dprA"/>
    <property type="match status" value="1"/>
</dbReference>
<sequence length="399" mass="41208">MIPVDEVGEMRPEGEARAWILWSAIAEPADAAAGALVSVLGASKALEWSALAARDPVSATARLLELATPRDVDEAIRASARWAPRLEGADSHALQRRARACGARIVTREDDEWPACVDDLGSCAPFALWVRGAGDLRSLDERSVAIVGARSATAYGEHVAAGIAGEWSGQGGTVVSGGAYGIDAAAHRATVAAGGTTLAIMAGGVDRLYPAGNADLLERVMREGLVVSEVPPGWAPHRSRFLTRNRLIATAGATVVVEAALRSGALSTVARAHELVRPVGAVPGPVTSASSAGCHALLRDGAAVLVTCGADVRELVGPLEVVEPQAMDGTPPTRLDFAAPADRAAFDAIGTRTVEVALIASTAGLEAGELRAALGRLEAARMVERDRGGWRRVKGVSLS</sequence>
<evidence type="ECO:0000259" key="2">
    <source>
        <dbReference type="Pfam" id="PF02481"/>
    </source>
</evidence>
<dbReference type="AlphaFoldDB" id="A0A919Q0X5"/>
<dbReference type="InterPro" id="IPR003488">
    <property type="entry name" value="DprA"/>
</dbReference>